<dbReference type="SUPFAM" id="SSF54826">
    <property type="entry name" value="Enolase N-terminal domain-like"/>
    <property type="match status" value="1"/>
</dbReference>
<reference evidence="3 4" key="1">
    <citation type="journal article" date="2015" name="Nature">
        <title>rRNA introns, odd ribosomes, and small enigmatic genomes across a large radiation of phyla.</title>
        <authorList>
            <person name="Brown C.T."/>
            <person name="Hug L.A."/>
            <person name="Thomas B.C."/>
            <person name="Sharon I."/>
            <person name="Castelle C.J."/>
            <person name="Singh A."/>
            <person name="Wilkins M.J."/>
            <person name="Williams K.H."/>
            <person name="Banfield J.F."/>
        </authorList>
    </citation>
    <scope>NUCLEOTIDE SEQUENCE [LARGE SCALE GENOMIC DNA]</scope>
</reference>
<organism evidence="3 4">
    <name type="scientific">Candidatus Woesebacteria bacterium GW2011_GWA2_40_7</name>
    <dbReference type="NCBI Taxonomy" id="1618562"/>
    <lineage>
        <taxon>Bacteria</taxon>
        <taxon>Candidatus Woeseibacteriota</taxon>
    </lineage>
</organism>
<feature type="non-terminal residue" evidence="3">
    <location>
        <position position="174"/>
    </location>
</feature>
<feature type="domain" description="Mandelate racemase/muconate lactonizing enzyme N-terminal" evidence="2">
    <location>
        <begin position="25"/>
        <end position="132"/>
    </location>
</feature>
<dbReference type="Pfam" id="PF02746">
    <property type="entry name" value="MR_MLE_N"/>
    <property type="match status" value="1"/>
</dbReference>
<dbReference type="InterPro" id="IPR029017">
    <property type="entry name" value="Enolase-like_N"/>
</dbReference>
<dbReference type="PATRIC" id="fig|1618562.3.peg.75"/>
<name>A0A0G0VQP1_9BACT</name>
<comment type="caution">
    <text evidence="3">The sequence shown here is derived from an EMBL/GenBank/DDBJ whole genome shotgun (WGS) entry which is preliminary data.</text>
</comment>
<dbReference type="PANTHER" id="PTHR48073:SF5">
    <property type="entry name" value="O-SUCCINYLBENZOATE SYNTHASE"/>
    <property type="match status" value="1"/>
</dbReference>
<gene>
    <name evidence="3" type="ORF">UU16_C0003G0001</name>
</gene>
<evidence type="ECO:0000313" key="3">
    <source>
        <dbReference type="EMBL" id="KKR74240.1"/>
    </source>
</evidence>
<dbReference type="Gene3D" id="3.20.20.120">
    <property type="entry name" value="Enolase-like C-terminal domain"/>
    <property type="match status" value="1"/>
</dbReference>
<dbReference type="GO" id="GO:0046872">
    <property type="term" value="F:metal ion binding"/>
    <property type="evidence" value="ECO:0007669"/>
    <property type="project" value="UniProtKB-KW"/>
</dbReference>
<evidence type="ECO:0000256" key="1">
    <source>
        <dbReference type="ARBA" id="ARBA00022723"/>
    </source>
</evidence>
<sequence length="174" mass="19141">MSPSSKPIVIKKIEVRLLRLPLITTFTTGFGTINYKETVVVRLEDSDGVVGWGEGAALSFPNYSPETAITTYLGLKEYLLPSIVGKRISGPEGLDNLYSQVKGYHFAKTAIDCAMWMICSIKSQQSLKQLLGGKSESVAIGESIGIKNSIDETLEEISLRLDQGYQRIKIKIKP</sequence>
<evidence type="ECO:0000259" key="2">
    <source>
        <dbReference type="Pfam" id="PF02746"/>
    </source>
</evidence>
<accession>A0A0G0VQP1</accession>
<keyword evidence="1" id="KW-0479">Metal-binding</keyword>
<dbReference type="InterPro" id="IPR013341">
    <property type="entry name" value="Mandelate_racemase_N_dom"/>
</dbReference>
<dbReference type="Gene3D" id="3.30.390.10">
    <property type="entry name" value="Enolase-like, N-terminal domain"/>
    <property type="match status" value="1"/>
</dbReference>
<evidence type="ECO:0000313" key="4">
    <source>
        <dbReference type="Proteomes" id="UP000034013"/>
    </source>
</evidence>
<dbReference type="AlphaFoldDB" id="A0A0G0VQP1"/>
<dbReference type="EMBL" id="LBZO01000003">
    <property type="protein sequence ID" value="KKR74240.1"/>
    <property type="molecule type" value="Genomic_DNA"/>
</dbReference>
<dbReference type="InterPro" id="IPR036849">
    <property type="entry name" value="Enolase-like_C_sf"/>
</dbReference>
<dbReference type="PANTHER" id="PTHR48073">
    <property type="entry name" value="O-SUCCINYLBENZOATE SYNTHASE-RELATED"/>
    <property type="match status" value="1"/>
</dbReference>
<proteinExistence type="predicted"/>
<protein>
    <submittedName>
        <fullName evidence="3">N-acylamino acid racemase</fullName>
    </submittedName>
</protein>
<dbReference type="Proteomes" id="UP000034013">
    <property type="component" value="Unassembled WGS sequence"/>
</dbReference>